<accession>B9T1M2</accession>
<evidence type="ECO:0000313" key="1">
    <source>
        <dbReference type="EMBL" id="EEF30240.1"/>
    </source>
</evidence>
<organism evidence="1 2">
    <name type="scientific">Ricinus communis</name>
    <name type="common">Castor bean</name>
    <dbReference type="NCBI Taxonomy" id="3988"/>
    <lineage>
        <taxon>Eukaryota</taxon>
        <taxon>Viridiplantae</taxon>
        <taxon>Streptophyta</taxon>
        <taxon>Embryophyta</taxon>
        <taxon>Tracheophyta</taxon>
        <taxon>Spermatophyta</taxon>
        <taxon>Magnoliopsida</taxon>
        <taxon>eudicotyledons</taxon>
        <taxon>Gunneridae</taxon>
        <taxon>Pentapetalae</taxon>
        <taxon>rosids</taxon>
        <taxon>fabids</taxon>
        <taxon>Malpighiales</taxon>
        <taxon>Euphorbiaceae</taxon>
        <taxon>Acalyphoideae</taxon>
        <taxon>Acalypheae</taxon>
        <taxon>Ricinus</taxon>
    </lineage>
</organism>
<proteinExistence type="predicted"/>
<dbReference type="EMBL" id="EQ974349">
    <property type="protein sequence ID" value="EEF30240.1"/>
    <property type="molecule type" value="Genomic_DNA"/>
</dbReference>
<protein>
    <submittedName>
        <fullName evidence="1">Uncharacterized protein</fullName>
    </submittedName>
</protein>
<evidence type="ECO:0000313" key="2">
    <source>
        <dbReference type="Proteomes" id="UP000008311"/>
    </source>
</evidence>
<dbReference type="AlphaFoldDB" id="B9T1M2"/>
<name>B9T1M2_RICCO</name>
<gene>
    <name evidence="1" type="ORF">RCOM_0122470</name>
</gene>
<dbReference type="Proteomes" id="UP000008311">
    <property type="component" value="Unassembled WGS sequence"/>
</dbReference>
<sequence>MKDDVSVMEMLHHVSNGFRMINIYIDKADGVEEDLMGKRNVVSEGSHSQDLIDADDGLIDVEE</sequence>
<reference evidence="2" key="1">
    <citation type="journal article" date="2010" name="Nat. Biotechnol.">
        <title>Draft genome sequence of the oilseed species Ricinus communis.</title>
        <authorList>
            <person name="Chan A.P."/>
            <person name="Crabtree J."/>
            <person name="Zhao Q."/>
            <person name="Lorenzi H."/>
            <person name="Orvis J."/>
            <person name="Puiu D."/>
            <person name="Melake-Berhan A."/>
            <person name="Jones K.M."/>
            <person name="Redman J."/>
            <person name="Chen G."/>
            <person name="Cahoon E.B."/>
            <person name="Gedil M."/>
            <person name="Stanke M."/>
            <person name="Haas B.J."/>
            <person name="Wortman J.R."/>
            <person name="Fraser-Liggett C.M."/>
            <person name="Ravel J."/>
            <person name="Rabinowicz P.D."/>
        </authorList>
    </citation>
    <scope>NUCLEOTIDE SEQUENCE [LARGE SCALE GENOMIC DNA]</scope>
    <source>
        <strain evidence="2">cv. Hale</strain>
    </source>
</reference>
<dbReference type="InParanoid" id="B9T1M2"/>
<keyword evidence="2" id="KW-1185">Reference proteome</keyword>